<keyword evidence="2" id="KW-1185">Reference proteome</keyword>
<name>A0A8S3RF10_MYTED</name>
<proteinExistence type="predicted"/>
<protein>
    <submittedName>
        <fullName evidence="1">Uncharacterized protein</fullName>
    </submittedName>
</protein>
<evidence type="ECO:0000313" key="2">
    <source>
        <dbReference type="Proteomes" id="UP000683360"/>
    </source>
</evidence>
<accession>A0A8S3RF10</accession>
<organism evidence="1 2">
    <name type="scientific">Mytilus edulis</name>
    <name type="common">Blue mussel</name>
    <dbReference type="NCBI Taxonomy" id="6550"/>
    <lineage>
        <taxon>Eukaryota</taxon>
        <taxon>Metazoa</taxon>
        <taxon>Spiralia</taxon>
        <taxon>Lophotrochozoa</taxon>
        <taxon>Mollusca</taxon>
        <taxon>Bivalvia</taxon>
        <taxon>Autobranchia</taxon>
        <taxon>Pteriomorphia</taxon>
        <taxon>Mytilida</taxon>
        <taxon>Mytiloidea</taxon>
        <taxon>Mytilidae</taxon>
        <taxon>Mytilinae</taxon>
        <taxon>Mytilus</taxon>
    </lineage>
</organism>
<reference evidence="1" key="1">
    <citation type="submission" date="2021-03" db="EMBL/GenBank/DDBJ databases">
        <authorList>
            <person name="Bekaert M."/>
        </authorList>
    </citation>
    <scope>NUCLEOTIDE SEQUENCE</scope>
</reference>
<gene>
    <name evidence="1" type="ORF">MEDL_19779</name>
</gene>
<dbReference type="Proteomes" id="UP000683360">
    <property type="component" value="Unassembled WGS sequence"/>
</dbReference>
<dbReference type="EMBL" id="CAJPWZ010001022">
    <property type="protein sequence ID" value="CAG2205352.1"/>
    <property type="molecule type" value="Genomic_DNA"/>
</dbReference>
<sequence length="166" mass="19151">MPEAWFFFCTGTFHYPEGQAFAEDARSLVLLLHRYVPLPRRTSFCRRCQKLGSSSAQVRSTTPKDKLLQKMPEAWFFFWTGTFHYPEGQAFAEDARSLVLLLTGTFHYPVGQAFAEDARSLVLLLDMYVPLPRRTRFCRGCQKLGSSSGHVRSTTPKEKLCRRYQN</sequence>
<comment type="caution">
    <text evidence="1">The sequence shown here is derived from an EMBL/GenBank/DDBJ whole genome shotgun (WGS) entry which is preliminary data.</text>
</comment>
<dbReference type="AlphaFoldDB" id="A0A8S3RF10"/>
<evidence type="ECO:0000313" key="1">
    <source>
        <dbReference type="EMBL" id="CAG2205352.1"/>
    </source>
</evidence>